<feature type="transmembrane region" description="Helical" evidence="7">
    <location>
        <begin position="180"/>
        <end position="199"/>
    </location>
</feature>
<gene>
    <name evidence="9" type="ORF">D0Y65_017536</name>
</gene>
<feature type="domain" description="Integrase catalytic" evidence="8">
    <location>
        <begin position="636"/>
        <end position="761"/>
    </location>
</feature>
<feature type="compositionally biased region" description="Basic and acidic residues" evidence="6">
    <location>
        <begin position="481"/>
        <end position="490"/>
    </location>
</feature>
<dbReference type="Pfam" id="PF13976">
    <property type="entry name" value="gag_pre-integrs"/>
    <property type="match status" value="1"/>
</dbReference>
<dbReference type="GO" id="GO:0003676">
    <property type="term" value="F:nucleic acid binding"/>
    <property type="evidence" value="ECO:0007669"/>
    <property type="project" value="InterPro"/>
</dbReference>
<dbReference type="GO" id="GO:0016020">
    <property type="term" value="C:membrane"/>
    <property type="evidence" value="ECO:0007669"/>
    <property type="project" value="UniProtKB-SubCell"/>
</dbReference>
<dbReference type="InterPro" id="IPR025724">
    <property type="entry name" value="GAG-pre-integrase_dom"/>
</dbReference>
<organism evidence="9 10">
    <name type="scientific">Glycine soja</name>
    <name type="common">Wild soybean</name>
    <dbReference type="NCBI Taxonomy" id="3848"/>
    <lineage>
        <taxon>Eukaryota</taxon>
        <taxon>Viridiplantae</taxon>
        <taxon>Streptophyta</taxon>
        <taxon>Embryophyta</taxon>
        <taxon>Tracheophyta</taxon>
        <taxon>Spermatophyta</taxon>
        <taxon>Magnoliopsida</taxon>
        <taxon>eudicotyledons</taxon>
        <taxon>Gunneridae</taxon>
        <taxon>Pentapetalae</taxon>
        <taxon>rosids</taxon>
        <taxon>fabids</taxon>
        <taxon>Fabales</taxon>
        <taxon>Fabaceae</taxon>
        <taxon>Papilionoideae</taxon>
        <taxon>50 kb inversion clade</taxon>
        <taxon>NPAAA clade</taxon>
        <taxon>indigoferoid/millettioid clade</taxon>
        <taxon>Phaseoleae</taxon>
        <taxon>Glycine</taxon>
        <taxon>Glycine subgen. Soja</taxon>
    </lineage>
</organism>
<dbReference type="SUPFAM" id="SSF53098">
    <property type="entry name" value="Ribonuclease H-like"/>
    <property type="match status" value="1"/>
</dbReference>
<comment type="caution">
    <text evidence="9">The sequence shown here is derived from an EMBL/GenBank/DDBJ whole genome shotgun (WGS) entry which is preliminary data.</text>
</comment>
<dbReference type="Pfam" id="PF14223">
    <property type="entry name" value="Retrotran_gag_2"/>
    <property type="match status" value="1"/>
</dbReference>
<evidence type="ECO:0000256" key="1">
    <source>
        <dbReference type="ARBA" id="ARBA00004141"/>
    </source>
</evidence>
<dbReference type="InterPro" id="IPR036397">
    <property type="entry name" value="RNaseH_sf"/>
</dbReference>
<dbReference type="InterPro" id="IPR006876">
    <property type="entry name" value="LMBR1-like_membr_prot"/>
</dbReference>
<evidence type="ECO:0000256" key="4">
    <source>
        <dbReference type="ARBA" id="ARBA00022989"/>
    </source>
</evidence>
<feature type="region of interest" description="Disordered" evidence="6">
    <location>
        <begin position="481"/>
        <end position="516"/>
    </location>
</feature>
<keyword evidence="5 7" id="KW-0472">Membrane</keyword>
<evidence type="ECO:0000259" key="8">
    <source>
        <dbReference type="PROSITE" id="PS50994"/>
    </source>
</evidence>
<dbReference type="InterPro" id="IPR001584">
    <property type="entry name" value="Integrase_cat-core"/>
</dbReference>
<dbReference type="EMBL" id="QZWG01000007">
    <property type="protein sequence ID" value="RZC02438.1"/>
    <property type="molecule type" value="Genomic_DNA"/>
</dbReference>
<dbReference type="GO" id="GO:0015074">
    <property type="term" value="P:DNA integration"/>
    <property type="evidence" value="ECO:0007669"/>
    <property type="project" value="InterPro"/>
</dbReference>
<keyword evidence="3 7" id="KW-0812">Transmembrane</keyword>
<accession>A0A445JVF2</accession>
<dbReference type="Gene3D" id="3.30.420.10">
    <property type="entry name" value="Ribonuclease H-like superfamily/Ribonuclease H"/>
    <property type="match status" value="1"/>
</dbReference>
<comment type="subcellular location">
    <subcellularLocation>
        <location evidence="1">Membrane</location>
        <topology evidence="1">Multi-pass membrane protein</topology>
    </subcellularLocation>
</comment>
<protein>
    <submittedName>
        <fullName evidence="9">Retrovirus-related Pol polyprotein from transposon TNT 1-94</fullName>
    </submittedName>
</protein>
<keyword evidence="10" id="KW-1185">Reference proteome</keyword>
<dbReference type="PANTHER" id="PTHR21355">
    <property type="entry name" value="G-PROTEIN COUPLED RECEPTOR-ASSOCIATED PROTEIN LMBRD2"/>
    <property type="match status" value="1"/>
</dbReference>
<proteinExistence type="inferred from homology"/>
<evidence type="ECO:0000256" key="6">
    <source>
        <dbReference type="SAM" id="MobiDB-lite"/>
    </source>
</evidence>
<feature type="transmembrane region" description="Helical" evidence="7">
    <location>
        <begin position="138"/>
        <end position="159"/>
    </location>
</feature>
<evidence type="ECO:0000313" key="9">
    <source>
        <dbReference type="EMBL" id="RZC02438.1"/>
    </source>
</evidence>
<dbReference type="InterPro" id="IPR012337">
    <property type="entry name" value="RNaseH-like_sf"/>
</dbReference>
<dbReference type="PROSITE" id="PS50994">
    <property type="entry name" value="INTEGRASE"/>
    <property type="match status" value="1"/>
</dbReference>
<comment type="similarity">
    <text evidence="2">Belongs to the LIMR family.</text>
</comment>
<dbReference type="PANTHER" id="PTHR21355:SF14">
    <property type="entry name" value="LMBR1 INTEGRAL MEMBRANE-LIKE PROTEIN"/>
    <property type="match status" value="1"/>
</dbReference>
<dbReference type="AlphaFoldDB" id="A0A445JVF2"/>
<dbReference type="Pfam" id="PF04791">
    <property type="entry name" value="LMBR1"/>
    <property type="match status" value="1"/>
</dbReference>
<feature type="transmembrane region" description="Helical" evidence="7">
    <location>
        <begin position="98"/>
        <end position="118"/>
    </location>
</feature>
<evidence type="ECO:0000256" key="2">
    <source>
        <dbReference type="ARBA" id="ARBA00010487"/>
    </source>
</evidence>
<keyword evidence="4 7" id="KW-1133">Transmembrane helix</keyword>
<dbReference type="Proteomes" id="UP000289340">
    <property type="component" value="Chromosome 7"/>
</dbReference>
<evidence type="ECO:0000313" key="10">
    <source>
        <dbReference type="Proteomes" id="UP000289340"/>
    </source>
</evidence>
<name>A0A445JVF2_GLYSO</name>
<dbReference type="Pfam" id="PF00665">
    <property type="entry name" value="rve"/>
    <property type="match status" value="1"/>
</dbReference>
<dbReference type="InterPro" id="IPR051584">
    <property type="entry name" value="GPCR-associated_LMBR1"/>
</dbReference>
<evidence type="ECO:0000256" key="5">
    <source>
        <dbReference type="ARBA" id="ARBA00023136"/>
    </source>
</evidence>
<sequence>MEFESDDDAYRFYNKYARLLGFNVTKDWINKSKVYGKVVCSKFTCSKEGYHSKDKRDANVKKHSKEKRSGCLPHMIVTRQSHGKYQLCILWKQLEKSLAVILGCMSFAILSAEATILTSGVDLSLLSILVHAGGQQEVLVQLTAVIPLMYMCICTYYSLFKMGMMMFYSLTPKQTSSVSLLMICSMIARYAAPISYNFLNLINLGGGRKTIFEQKMGKINDAVPFFGKEFNKIYPLIMVVYTSLIASNIFNRVIKYCGNWKIFKFNDDAEDMDGFNPSGVIILQRVNITSAANVTTQVNSIPMLNGTNFKVWKEAVEIVFGCMDLDLALRMERPISTPETSNEVKIEKWDRSNRMCLMIMKRSMPEVFRGSISKGQSAKKFLKEIEQYFTKNEKTEMSNLLAKLISMKYKGKGNIREYIMEMSNLESKLTSLKLELGEDMLVHLVLISPPAHFGQFKVSYNTQKDKWSLNELISHCVQEEERLQRDRTESTHLTSTSQNKKRKKTKGAVEGTSQQKKQNKDEEFTYYICKKAGHMKKECPKVACGADCQVMMKDSSLWVMARSSYNEILQISSHGTKRKLNENSATLWHKHLGHISKQRIQRLVLDEILDPLDLSDFEVCIECIKGKQTNIRKLGAKRAKDVLELVHTDICGPFPTTSWNGQQYFITFIDDYSRYGYLYLIHEKSHSVEVFKTFKTEVELQLGKKIKIVKSDRGGEYYDRYDGSGEQRPGPFALFLKECGIVSQYTMPSKPNMNDVAERRN</sequence>
<evidence type="ECO:0000256" key="7">
    <source>
        <dbReference type="SAM" id="Phobius"/>
    </source>
</evidence>
<reference evidence="9 10" key="1">
    <citation type="submission" date="2018-09" db="EMBL/GenBank/DDBJ databases">
        <title>A high-quality reference genome of wild soybean provides a powerful tool to mine soybean genomes.</title>
        <authorList>
            <person name="Xie M."/>
            <person name="Chung C.Y.L."/>
            <person name="Li M.-W."/>
            <person name="Wong F.-L."/>
            <person name="Chan T.-F."/>
            <person name="Lam H.-M."/>
        </authorList>
    </citation>
    <scope>NUCLEOTIDE SEQUENCE [LARGE SCALE GENOMIC DNA]</scope>
    <source>
        <strain evidence="10">cv. W05</strain>
        <tissue evidence="9">Hypocotyl of etiolated seedlings</tissue>
    </source>
</reference>
<evidence type="ECO:0000256" key="3">
    <source>
        <dbReference type="ARBA" id="ARBA00022692"/>
    </source>
</evidence>